<dbReference type="RefSeq" id="WP_346823678.1">
    <property type="nucleotide sequence ID" value="NZ_JBDKWZ010000017.1"/>
</dbReference>
<sequence length="222" mass="24748">MKKTFSTIAALCVAGCVWMSCSETKSTQENEAASQTTTPTHQPVEPAVTADTKFTSFPAFFTHHFVQKEKSVVLPTLKQLIHSDHGVYLSYKPGMSANIQHLKSAKELLEWAPRLSASLEGLDCKIAEGELPEFDFVTGEFAENGCFYSTQKARVFSEKYASLREEAMLEPTAEEIKQAQKMDALITENVVITEARIGMQFANIEEKWYLIGVDVSSFDMTL</sequence>
<proteinExistence type="predicted"/>
<dbReference type="AlphaFoldDB" id="A0AAW9SAF3"/>
<dbReference type="Proteomes" id="UP001403385">
    <property type="component" value="Unassembled WGS sequence"/>
</dbReference>
<keyword evidence="2" id="KW-1185">Reference proteome</keyword>
<accession>A0AAW9SAF3</accession>
<organism evidence="1 2">
    <name type="scientific">Rapidithrix thailandica</name>
    <dbReference type="NCBI Taxonomy" id="413964"/>
    <lineage>
        <taxon>Bacteria</taxon>
        <taxon>Pseudomonadati</taxon>
        <taxon>Bacteroidota</taxon>
        <taxon>Cytophagia</taxon>
        <taxon>Cytophagales</taxon>
        <taxon>Flammeovirgaceae</taxon>
        <taxon>Rapidithrix</taxon>
    </lineage>
</organism>
<name>A0AAW9SAF3_9BACT</name>
<dbReference type="PROSITE" id="PS51257">
    <property type="entry name" value="PROKAR_LIPOPROTEIN"/>
    <property type="match status" value="1"/>
</dbReference>
<evidence type="ECO:0000313" key="1">
    <source>
        <dbReference type="EMBL" id="MEN7550898.1"/>
    </source>
</evidence>
<gene>
    <name evidence="1" type="ORF">AAG747_23460</name>
</gene>
<protein>
    <submittedName>
        <fullName evidence="1">Uncharacterized protein</fullName>
    </submittedName>
</protein>
<evidence type="ECO:0000313" key="2">
    <source>
        <dbReference type="Proteomes" id="UP001403385"/>
    </source>
</evidence>
<comment type="caution">
    <text evidence="1">The sequence shown here is derived from an EMBL/GenBank/DDBJ whole genome shotgun (WGS) entry which is preliminary data.</text>
</comment>
<dbReference type="EMBL" id="JBDKWZ010000017">
    <property type="protein sequence ID" value="MEN7550898.1"/>
    <property type="molecule type" value="Genomic_DNA"/>
</dbReference>
<reference evidence="1 2" key="1">
    <citation type="submission" date="2024-04" db="EMBL/GenBank/DDBJ databases">
        <title>Novel genus in family Flammeovirgaceae.</title>
        <authorList>
            <person name="Nguyen T.H."/>
            <person name="Vuong T.Q."/>
            <person name="Le H."/>
            <person name="Kim S.-G."/>
        </authorList>
    </citation>
    <scope>NUCLEOTIDE SEQUENCE [LARGE SCALE GENOMIC DNA]</scope>
    <source>
        <strain evidence="1 2">JCM 23209</strain>
    </source>
</reference>